<evidence type="ECO:0000313" key="2">
    <source>
        <dbReference type="EMBL" id="KAF6206255.1"/>
    </source>
</evidence>
<dbReference type="Proteomes" id="UP000466442">
    <property type="component" value="Unassembled WGS sequence"/>
</dbReference>
<dbReference type="InterPro" id="IPR001254">
    <property type="entry name" value="Trypsin_dom"/>
</dbReference>
<keyword evidence="3" id="KW-1185">Reference proteome</keyword>
<dbReference type="PROSITE" id="PS50240">
    <property type="entry name" value="TRYPSIN_DOM"/>
    <property type="match status" value="1"/>
</dbReference>
<dbReference type="AlphaFoldDB" id="A0A8S9XF70"/>
<name>A0A8S9XF70_APOLU</name>
<feature type="domain" description="Peptidase S1" evidence="1">
    <location>
        <begin position="8"/>
        <end position="297"/>
    </location>
</feature>
<sequence length="299" mass="34084">MDDSYEGPFFTASVVENDIHVCVGTILTGLHLLTLCTCTTVWYVDLQVYLIKDPKVFKAIGGTDSLKSEDRVERDIRYNFPHPYCGGNLSRVDLAVLQLWVPWPLTKKFIVAPMHLDMNMTYFDYLFETKHLESPPCRNVGWWTYLIVQAPIEMSPPVEKTGKLDTFNSKVVATQNCYPFRIGFKGGLLELEKVREPFEKSKMCVMTQKPRWAFCGVDKGAPLTCYMGVTLGWRLYGLGLGGSAHCVEYESFDLFQGFTDSLSFLRLYMGIDQILKDHISQSDNFKDSGDWRSDLIGEQ</sequence>
<proteinExistence type="predicted"/>
<dbReference type="EMBL" id="WIXP02000008">
    <property type="protein sequence ID" value="KAF6206255.1"/>
    <property type="molecule type" value="Genomic_DNA"/>
</dbReference>
<reference evidence="2" key="1">
    <citation type="journal article" date="2021" name="Mol. Ecol. Resour.">
        <title>Apolygus lucorum genome provides insights into omnivorousness and mesophyll feeding.</title>
        <authorList>
            <person name="Liu Y."/>
            <person name="Liu H."/>
            <person name="Wang H."/>
            <person name="Huang T."/>
            <person name="Liu B."/>
            <person name="Yang B."/>
            <person name="Yin L."/>
            <person name="Li B."/>
            <person name="Zhang Y."/>
            <person name="Zhang S."/>
            <person name="Jiang F."/>
            <person name="Zhang X."/>
            <person name="Ren Y."/>
            <person name="Wang B."/>
            <person name="Wang S."/>
            <person name="Lu Y."/>
            <person name="Wu K."/>
            <person name="Fan W."/>
            <person name="Wang G."/>
        </authorList>
    </citation>
    <scope>NUCLEOTIDE SEQUENCE</scope>
    <source>
        <strain evidence="2">12Hb</strain>
    </source>
</reference>
<dbReference type="Gene3D" id="2.40.10.10">
    <property type="entry name" value="Trypsin-like serine proteases"/>
    <property type="match status" value="1"/>
</dbReference>
<comment type="caution">
    <text evidence="2">The sequence shown here is derived from an EMBL/GenBank/DDBJ whole genome shotgun (WGS) entry which is preliminary data.</text>
</comment>
<dbReference type="InterPro" id="IPR009003">
    <property type="entry name" value="Peptidase_S1_PA"/>
</dbReference>
<dbReference type="GO" id="GO:0004252">
    <property type="term" value="F:serine-type endopeptidase activity"/>
    <property type="evidence" value="ECO:0007669"/>
    <property type="project" value="InterPro"/>
</dbReference>
<gene>
    <name evidence="2" type="ORF">GE061_017484</name>
</gene>
<organism evidence="2 3">
    <name type="scientific">Apolygus lucorum</name>
    <name type="common">Small green plant bug</name>
    <name type="synonym">Lygocoris lucorum</name>
    <dbReference type="NCBI Taxonomy" id="248454"/>
    <lineage>
        <taxon>Eukaryota</taxon>
        <taxon>Metazoa</taxon>
        <taxon>Ecdysozoa</taxon>
        <taxon>Arthropoda</taxon>
        <taxon>Hexapoda</taxon>
        <taxon>Insecta</taxon>
        <taxon>Pterygota</taxon>
        <taxon>Neoptera</taxon>
        <taxon>Paraneoptera</taxon>
        <taxon>Hemiptera</taxon>
        <taxon>Heteroptera</taxon>
        <taxon>Panheteroptera</taxon>
        <taxon>Cimicomorpha</taxon>
        <taxon>Miridae</taxon>
        <taxon>Mirini</taxon>
        <taxon>Apolygus</taxon>
    </lineage>
</organism>
<dbReference type="GO" id="GO:0006508">
    <property type="term" value="P:proteolysis"/>
    <property type="evidence" value="ECO:0007669"/>
    <property type="project" value="InterPro"/>
</dbReference>
<protein>
    <recommendedName>
        <fullName evidence="1">Peptidase S1 domain-containing protein</fullName>
    </recommendedName>
</protein>
<evidence type="ECO:0000313" key="3">
    <source>
        <dbReference type="Proteomes" id="UP000466442"/>
    </source>
</evidence>
<evidence type="ECO:0000259" key="1">
    <source>
        <dbReference type="PROSITE" id="PS50240"/>
    </source>
</evidence>
<accession>A0A8S9XF70</accession>
<dbReference type="InterPro" id="IPR043504">
    <property type="entry name" value="Peptidase_S1_PA_chymotrypsin"/>
</dbReference>
<dbReference type="SUPFAM" id="SSF50494">
    <property type="entry name" value="Trypsin-like serine proteases"/>
    <property type="match status" value="1"/>
</dbReference>